<evidence type="ECO:0000313" key="3">
    <source>
        <dbReference type="EMBL" id="KAD4385903.1"/>
    </source>
</evidence>
<dbReference type="AlphaFoldDB" id="A0A5N6N8A3"/>
<name>A0A5N6N8A3_9ASTR</name>
<proteinExistence type="predicted"/>
<feature type="region of interest" description="Disordered" evidence="1">
    <location>
        <begin position="359"/>
        <end position="421"/>
    </location>
</feature>
<dbReference type="EMBL" id="SZYD01001277">
    <property type="protein sequence ID" value="KAD0903824.1"/>
    <property type="molecule type" value="Genomic_DNA"/>
</dbReference>
<keyword evidence="4" id="KW-1185">Reference proteome</keyword>
<comment type="caution">
    <text evidence="3">The sequence shown here is derived from an EMBL/GenBank/DDBJ whole genome shotgun (WGS) entry which is preliminary data.</text>
</comment>
<evidence type="ECO:0000313" key="4">
    <source>
        <dbReference type="Proteomes" id="UP000326396"/>
    </source>
</evidence>
<accession>A0A5N6N8A3</accession>
<evidence type="ECO:0000256" key="1">
    <source>
        <dbReference type="SAM" id="MobiDB-lite"/>
    </source>
</evidence>
<feature type="compositionally biased region" description="Basic residues" evidence="1">
    <location>
        <begin position="387"/>
        <end position="401"/>
    </location>
</feature>
<evidence type="ECO:0000313" key="2">
    <source>
        <dbReference type="EMBL" id="KAD0903824.1"/>
    </source>
</evidence>
<dbReference type="Proteomes" id="UP000326396">
    <property type="component" value="Linkage Group LG3"/>
</dbReference>
<gene>
    <name evidence="3" type="ORF">E3N88_26072</name>
    <name evidence="2" type="ORF">E3N88_43570</name>
</gene>
<protein>
    <submittedName>
        <fullName evidence="3">Uncharacterized protein</fullName>
    </submittedName>
</protein>
<dbReference type="OrthoDB" id="1925512at2759"/>
<feature type="compositionally biased region" description="Polar residues" evidence="1">
    <location>
        <begin position="372"/>
        <end position="383"/>
    </location>
</feature>
<reference evidence="3 4" key="1">
    <citation type="submission" date="2019-05" db="EMBL/GenBank/DDBJ databases">
        <title>Mikania micrantha, genome provides insights into the molecular mechanism of rapid growth.</title>
        <authorList>
            <person name="Liu B."/>
        </authorList>
    </citation>
    <scope>NUCLEOTIDE SEQUENCE [LARGE SCALE GENOMIC DNA]</scope>
    <source>
        <strain evidence="3">NLD-2019</strain>
        <tissue evidence="3">Leaf</tissue>
    </source>
</reference>
<feature type="compositionally biased region" description="Low complexity" evidence="1">
    <location>
        <begin position="403"/>
        <end position="421"/>
    </location>
</feature>
<organism evidence="3 4">
    <name type="scientific">Mikania micrantha</name>
    <name type="common">bitter vine</name>
    <dbReference type="NCBI Taxonomy" id="192012"/>
    <lineage>
        <taxon>Eukaryota</taxon>
        <taxon>Viridiplantae</taxon>
        <taxon>Streptophyta</taxon>
        <taxon>Embryophyta</taxon>
        <taxon>Tracheophyta</taxon>
        <taxon>Spermatophyta</taxon>
        <taxon>Magnoliopsida</taxon>
        <taxon>eudicotyledons</taxon>
        <taxon>Gunneridae</taxon>
        <taxon>Pentapetalae</taxon>
        <taxon>asterids</taxon>
        <taxon>campanulids</taxon>
        <taxon>Asterales</taxon>
        <taxon>Asteraceae</taxon>
        <taxon>Asteroideae</taxon>
        <taxon>Heliantheae alliance</taxon>
        <taxon>Eupatorieae</taxon>
        <taxon>Mikania</taxon>
    </lineage>
</organism>
<sequence>MTNRRSRPRNLLPSPSMAKLHFKIARIVSRQDQLKHSFNHLKSQIKIGLLEAEDVFNSLAVPLMKLVGLKSAEMSEEGRSNTIFVNICSNDQYEREDKIRVDTHNSMSTANREGNLHKLEEDYTNKAIMAGNELIHKQKLQLIQLVQLLKQVETCVNSSQKNMFQNIDDHKDRIHKFLKKAVIYISVIQQSSHDDHAFNTTLKLLKAIYDHVTEVLSSVEDGVDDLICKLTDGMCKPMIEYVKSYKTEMTAGTCPRLLVALEDMRGVAREGQVELEYARKMVRIAEERKAEALSMLRESEERIQKMRQYVDVFVNNKKETTGRYAKNKLLAPAAAPQEDQTKDDKLLWELLKKKQACQQPKSPFGTNELLRNGTNTNPATGKPSTIHGHKPATRAYTKLKTRSSGPLLPLGLSPSLTRKPR</sequence>
<dbReference type="EMBL" id="SZYD01000013">
    <property type="protein sequence ID" value="KAD4385903.1"/>
    <property type="molecule type" value="Genomic_DNA"/>
</dbReference>